<dbReference type="KEGG" id="msea:METESE_06090"/>
<dbReference type="Proteomes" id="UP001228113">
    <property type="component" value="Chromosome"/>
</dbReference>
<dbReference type="SUPFAM" id="SSF51905">
    <property type="entry name" value="FAD/NAD(P)-binding domain"/>
    <property type="match status" value="1"/>
</dbReference>
<sequence>MSHPRIGVYFCTRRHGSAAPDPKALAAYAASLPQVAEVKILPAGASLDPAALARELAARQLTTVVIAAHSPGYFKTAFTRAMALAGLDPEAIRLASFREHGAGFGDAVERAKAVIACAVLDVPFGLAAVPERLPMHPDTLVIGGGIAGIQTALEIADAGKKVYLVERTPTIGGHMAMFDKTFPTLDCAACILTPKMVAVDQHENIELMTWSEVEAVSGGPGSYQVKIRRKARYVDLDACVACNDCSAICPVTVSSEFDSGIATRKAIYIPFPQAIPNAFVVDKEHCTWLQSGGTKCGACVKKCSKEAIHFDAKDEVVEVTVGNIVVATGYDVFDARRMDRYGYGTYPNVLTALEFERLTNASGPTGGNIVMKTKKLDKRTRQETWGFEPDGPRPKSVAIIHCVGSRDRNYNPYCSRVCCMYSLKFAHLVKEKLHDAKCYEFYIDMRAFGKGYEEFFERIKEEGIHVVRGRSAKVKEVGGQLVLRGEDIVDDKVLEMPVDMVLLAVGLEPDAGSDGLGRILGLSRDEGGWYSESDYNMDPTGTHRGGIFVAGACQGPKDIPDTVAQASSVAAAVLKTVLREQGSGSQGDLSLASIENLARQLAEPRA</sequence>
<name>A0AA48KBC1_9BACT</name>
<dbReference type="PANTHER" id="PTHR43498">
    <property type="entry name" value="FERREDOXIN:COB-COM HETERODISULFIDE REDUCTASE SUBUNIT A"/>
    <property type="match status" value="1"/>
</dbReference>
<dbReference type="PROSITE" id="PS51379">
    <property type="entry name" value="4FE4S_FER_2"/>
    <property type="match status" value="1"/>
</dbReference>
<organism evidence="10 11">
    <name type="scientific">Mesoterricola sediminis</name>
    <dbReference type="NCBI Taxonomy" id="2927980"/>
    <lineage>
        <taxon>Bacteria</taxon>
        <taxon>Pseudomonadati</taxon>
        <taxon>Acidobacteriota</taxon>
        <taxon>Holophagae</taxon>
        <taxon>Holophagales</taxon>
        <taxon>Holophagaceae</taxon>
        <taxon>Mesoterricola</taxon>
    </lineage>
</organism>
<evidence type="ECO:0000313" key="11">
    <source>
        <dbReference type="Proteomes" id="UP001228113"/>
    </source>
</evidence>
<keyword evidence="11" id="KW-1185">Reference proteome</keyword>
<reference evidence="10" key="1">
    <citation type="journal article" date="2023" name="Int. J. Syst. Evol. Microbiol.">
        <title>Mesoterricola silvestris gen. nov., sp. nov., Mesoterricola sediminis sp. nov., Geothrix oryzae sp. nov., Geothrix edaphica sp. nov., Geothrix rubra sp. nov., and Geothrix limicola sp. nov., six novel members of Acidobacteriota isolated from soils.</title>
        <authorList>
            <person name="Itoh H."/>
            <person name="Sugisawa Y."/>
            <person name="Mise K."/>
            <person name="Xu Z."/>
            <person name="Kuniyasu M."/>
            <person name="Ushijima N."/>
            <person name="Kawano K."/>
            <person name="Kobayashi E."/>
            <person name="Shiratori Y."/>
            <person name="Masuda Y."/>
            <person name="Senoo K."/>
        </authorList>
    </citation>
    <scope>NUCLEOTIDE SEQUENCE</scope>
    <source>
        <strain evidence="10">W786</strain>
    </source>
</reference>
<dbReference type="EMBL" id="AP027081">
    <property type="protein sequence ID" value="BDU75651.1"/>
    <property type="molecule type" value="Genomic_DNA"/>
</dbReference>
<evidence type="ECO:0000256" key="8">
    <source>
        <dbReference type="ARBA" id="ARBA00023014"/>
    </source>
</evidence>
<dbReference type="PANTHER" id="PTHR43498:SF1">
    <property type="entry name" value="COB--COM HETERODISULFIDE REDUCTASE IRON-SULFUR SUBUNIT A"/>
    <property type="match status" value="1"/>
</dbReference>
<evidence type="ECO:0000313" key="10">
    <source>
        <dbReference type="EMBL" id="BDU75651.1"/>
    </source>
</evidence>
<protein>
    <submittedName>
        <fullName evidence="10">Disulfide reductase</fullName>
    </submittedName>
</protein>
<evidence type="ECO:0000256" key="5">
    <source>
        <dbReference type="ARBA" id="ARBA00022827"/>
    </source>
</evidence>
<dbReference type="AlphaFoldDB" id="A0AA48KBC1"/>
<keyword evidence="5" id="KW-0274">FAD</keyword>
<dbReference type="Pfam" id="PF12831">
    <property type="entry name" value="FAD_oxidored"/>
    <property type="match status" value="1"/>
</dbReference>
<evidence type="ECO:0000256" key="4">
    <source>
        <dbReference type="ARBA" id="ARBA00022723"/>
    </source>
</evidence>
<dbReference type="Gene3D" id="3.50.50.60">
    <property type="entry name" value="FAD/NAD(P)-binding domain"/>
    <property type="match status" value="2"/>
</dbReference>
<accession>A0AA48KBC1</accession>
<feature type="domain" description="4Fe-4S ferredoxin-type" evidence="9">
    <location>
        <begin position="230"/>
        <end position="260"/>
    </location>
</feature>
<comment type="similarity">
    <text evidence="2">Belongs to the HdrA family.</text>
</comment>
<evidence type="ECO:0000256" key="3">
    <source>
        <dbReference type="ARBA" id="ARBA00022485"/>
    </source>
</evidence>
<evidence type="ECO:0000259" key="9">
    <source>
        <dbReference type="PROSITE" id="PS51379"/>
    </source>
</evidence>
<evidence type="ECO:0000256" key="7">
    <source>
        <dbReference type="ARBA" id="ARBA00023004"/>
    </source>
</evidence>
<keyword evidence="8" id="KW-0411">Iron-sulfur</keyword>
<dbReference type="GO" id="GO:0046872">
    <property type="term" value="F:metal ion binding"/>
    <property type="evidence" value="ECO:0007669"/>
    <property type="project" value="UniProtKB-KW"/>
</dbReference>
<evidence type="ECO:0000256" key="2">
    <source>
        <dbReference type="ARBA" id="ARBA00006561"/>
    </source>
</evidence>
<keyword evidence="4" id="KW-0479">Metal-binding</keyword>
<dbReference type="InterPro" id="IPR036188">
    <property type="entry name" value="FAD/NAD-bd_sf"/>
</dbReference>
<evidence type="ECO:0000256" key="6">
    <source>
        <dbReference type="ARBA" id="ARBA00023002"/>
    </source>
</evidence>
<proteinExistence type="inferred from homology"/>
<gene>
    <name evidence="10" type="ORF">METESE_06090</name>
</gene>
<dbReference type="GO" id="GO:0051539">
    <property type="term" value="F:4 iron, 4 sulfur cluster binding"/>
    <property type="evidence" value="ECO:0007669"/>
    <property type="project" value="UniProtKB-KW"/>
</dbReference>
<dbReference type="PROSITE" id="PS00198">
    <property type="entry name" value="4FE4S_FER_1"/>
    <property type="match status" value="1"/>
</dbReference>
<keyword evidence="3" id="KW-0004">4Fe-4S</keyword>
<dbReference type="InterPro" id="IPR039650">
    <property type="entry name" value="HdrA-like"/>
</dbReference>
<keyword evidence="7" id="KW-0408">Iron</keyword>
<dbReference type="InterPro" id="IPR017896">
    <property type="entry name" value="4Fe4S_Fe-S-bd"/>
</dbReference>
<dbReference type="InterPro" id="IPR017900">
    <property type="entry name" value="4Fe4S_Fe_S_CS"/>
</dbReference>
<comment type="cofactor">
    <cofactor evidence="1">
        <name>FAD</name>
        <dbReference type="ChEBI" id="CHEBI:57692"/>
    </cofactor>
</comment>
<evidence type="ECO:0000256" key="1">
    <source>
        <dbReference type="ARBA" id="ARBA00001974"/>
    </source>
</evidence>
<dbReference type="GO" id="GO:0016491">
    <property type="term" value="F:oxidoreductase activity"/>
    <property type="evidence" value="ECO:0007669"/>
    <property type="project" value="UniProtKB-KW"/>
</dbReference>
<dbReference type="Gene3D" id="3.30.70.20">
    <property type="match status" value="1"/>
</dbReference>
<dbReference type="RefSeq" id="WP_243331278.1">
    <property type="nucleotide sequence ID" value="NZ_AP027081.1"/>
</dbReference>
<keyword evidence="5" id="KW-0285">Flavoprotein</keyword>
<keyword evidence="6" id="KW-0560">Oxidoreductase</keyword>